<dbReference type="GO" id="GO:0052621">
    <property type="term" value="F:diguanylate cyclase activity"/>
    <property type="evidence" value="ECO:0007669"/>
    <property type="project" value="UniProtKB-EC"/>
</dbReference>
<dbReference type="InterPro" id="IPR013656">
    <property type="entry name" value="PAS_4"/>
</dbReference>
<dbReference type="EMBL" id="JAYGII010000013">
    <property type="protein sequence ID" value="MEA5445655.1"/>
    <property type="molecule type" value="Genomic_DNA"/>
</dbReference>
<dbReference type="RefSeq" id="WP_346051316.1">
    <property type="nucleotide sequence ID" value="NZ_JAYGII010000013.1"/>
</dbReference>
<evidence type="ECO:0000313" key="4">
    <source>
        <dbReference type="Proteomes" id="UP001302316"/>
    </source>
</evidence>
<dbReference type="Gene3D" id="3.30.70.270">
    <property type="match status" value="1"/>
</dbReference>
<comment type="caution">
    <text evidence="3">The sequence shown here is derived from an EMBL/GenBank/DDBJ whole genome shotgun (WGS) entry which is preliminary data.</text>
</comment>
<dbReference type="SMART" id="SM00267">
    <property type="entry name" value="GGDEF"/>
    <property type="match status" value="1"/>
</dbReference>
<proteinExistence type="predicted"/>
<dbReference type="PANTHER" id="PTHR44757:SF2">
    <property type="entry name" value="BIOFILM ARCHITECTURE MAINTENANCE PROTEIN MBAA"/>
    <property type="match status" value="1"/>
</dbReference>
<sequence>MSTQSFKGRGKAGPGEIEPPLASHGAGSFVSQYPSYLLQALWQHYPDNLFLIRVVPAGGFLIEAVNPALSERFGLDPEALEGRTLEDIHGEEVAREIAANYRECLRRRSILRYEESSRSPVGGGEIFETSLTPIEDEQGQITHLLGVSRAITRLRRAEQALRQNNFELAFELERKREELTGLREALGRNAIRDEVTGVYSRDIFTELAERELLRCRNGGCSRALVIFELENYSEIKDRFGEMAADAMLGTVVSAASESLREEELLGRCSGSRFIALLHREPAACEDWARELVDGTAALHPDWRGQAVPLTLRLGGCLWAGVGAASMERMSNLAVSALEKSLVSGVAWEQLAASS</sequence>
<reference evidence="3 4" key="1">
    <citation type="submission" date="2023-12" db="EMBL/GenBank/DDBJ databases">
        <title>Whole-genome sequencing of halo(alkali)philic microorganisms from hypersaline lakes.</title>
        <authorList>
            <person name="Sorokin D.Y."/>
            <person name="Merkel A.Y."/>
            <person name="Messina E."/>
            <person name="Yakimov M."/>
        </authorList>
    </citation>
    <scope>NUCLEOTIDE SEQUENCE [LARGE SCALE GENOMIC DNA]</scope>
    <source>
        <strain evidence="3 4">AB-CW1</strain>
    </source>
</reference>
<dbReference type="InterPro" id="IPR035965">
    <property type="entry name" value="PAS-like_dom_sf"/>
</dbReference>
<keyword evidence="3" id="KW-0808">Transferase</keyword>
<dbReference type="InterPro" id="IPR029787">
    <property type="entry name" value="Nucleotide_cyclase"/>
</dbReference>
<dbReference type="InterPro" id="IPR000160">
    <property type="entry name" value="GGDEF_dom"/>
</dbReference>
<evidence type="ECO:0000313" key="3">
    <source>
        <dbReference type="EMBL" id="MEA5445655.1"/>
    </source>
</evidence>
<dbReference type="InterPro" id="IPR000700">
    <property type="entry name" value="PAS-assoc_C"/>
</dbReference>
<dbReference type="Pfam" id="PF08448">
    <property type="entry name" value="PAS_4"/>
    <property type="match status" value="1"/>
</dbReference>
<dbReference type="NCBIfam" id="TIGR00229">
    <property type="entry name" value="sensory_box"/>
    <property type="match status" value="1"/>
</dbReference>
<dbReference type="SUPFAM" id="SSF55785">
    <property type="entry name" value="PYP-like sensor domain (PAS domain)"/>
    <property type="match status" value="1"/>
</dbReference>
<keyword evidence="4" id="KW-1185">Reference proteome</keyword>
<dbReference type="Gene3D" id="3.30.450.20">
    <property type="entry name" value="PAS domain"/>
    <property type="match status" value="1"/>
</dbReference>
<dbReference type="Pfam" id="PF00990">
    <property type="entry name" value="GGDEF"/>
    <property type="match status" value="1"/>
</dbReference>
<dbReference type="InterPro" id="IPR043128">
    <property type="entry name" value="Rev_trsase/Diguanyl_cyclase"/>
</dbReference>
<keyword evidence="3" id="KW-0548">Nucleotidyltransferase</keyword>
<name>A0AAP6JEU4_9GAMM</name>
<protein>
    <submittedName>
        <fullName evidence="3">Diguanylate cyclase</fullName>
        <ecNumber evidence="3">2.7.7.65</ecNumber>
    </submittedName>
</protein>
<dbReference type="InterPro" id="IPR052155">
    <property type="entry name" value="Biofilm_reg_signaling"/>
</dbReference>
<organism evidence="3 4">
    <name type="scientific">Natronospira elongata</name>
    <dbReference type="NCBI Taxonomy" id="3110268"/>
    <lineage>
        <taxon>Bacteria</taxon>
        <taxon>Pseudomonadati</taxon>
        <taxon>Pseudomonadota</taxon>
        <taxon>Gammaproteobacteria</taxon>
        <taxon>Natronospirales</taxon>
        <taxon>Natronospiraceae</taxon>
        <taxon>Natronospira</taxon>
    </lineage>
</organism>
<accession>A0AAP6JEU4</accession>
<dbReference type="Proteomes" id="UP001302316">
    <property type="component" value="Unassembled WGS sequence"/>
</dbReference>
<dbReference type="PROSITE" id="PS50113">
    <property type="entry name" value="PAC"/>
    <property type="match status" value="1"/>
</dbReference>
<dbReference type="NCBIfam" id="TIGR00254">
    <property type="entry name" value="GGDEF"/>
    <property type="match status" value="1"/>
</dbReference>
<dbReference type="AlphaFoldDB" id="A0AAP6JEU4"/>
<dbReference type="SUPFAM" id="SSF55073">
    <property type="entry name" value="Nucleotide cyclase"/>
    <property type="match status" value="1"/>
</dbReference>
<feature type="region of interest" description="Disordered" evidence="1">
    <location>
        <begin position="1"/>
        <end position="20"/>
    </location>
</feature>
<evidence type="ECO:0000256" key="1">
    <source>
        <dbReference type="SAM" id="MobiDB-lite"/>
    </source>
</evidence>
<dbReference type="CDD" id="cd00130">
    <property type="entry name" value="PAS"/>
    <property type="match status" value="1"/>
</dbReference>
<dbReference type="InterPro" id="IPR000014">
    <property type="entry name" value="PAS"/>
</dbReference>
<evidence type="ECO:0000259" key="2">
    <source>
        <dbReference type="PROSITE" id="PS50113"/>
    </source>
</evidence>
<gene>
    <name evidence="3" type="ORF">VCB98_07480</name>
</gene>
<dbReference type="PANTHER" id="PTHR44757">
    <property type="entry name" value="DIGUANYLATE CYCLASE DGCP"/>
    <property type="match status" value="1"/>
</dbReference>
<dbReference type="EC" id="2.7.7.65" evidence="3"/>
<feature type="domain" description="PAC" evidence="2">
    <location>
        <begin position="111"/>
        <end position="163"/>
    </location>
</feature>